<sequence length="117" mass="12668">MYTFAGKVVWVTGSSTGIGRAAAVEFARHGADVIVHGNSNMQQAEEVAAEITALGRKAMLVAGDVGSRPEVERMVAEIRGSWDRIDILMNNAGALIKRARLGDLDEELWDEVMNVNL</sequence>
<dbReference type="Pfam" id="PF00106">
    <property type="entry name" value="adh_short"/>
    <property type="match status" value="1"/>
</dbReference>
<dbReference type="InterPro" id="IPR002347">
    <property type="entry name" value="SDR_fam"/>
</dbReference>
<dbReference type="Gene3D" id="3.40.50.720">
    <property type="entry name" value="NAD(P)-binding Rossmann-like Domain"/>
    <property type="match status" value="1"/>
</dbReference>
<dbReference type="InterPro" id="IPR050259">
    <property type="entry name" value="SDR"/>
</dbReference>
<keyword evidence="3" id="KW-1185">Reference proteome</keyword>
<organism evidence="2 3">
    <name type="scientific">Paenibacillus sepulcri</name>
    <dbReference type="NCBI Taxonomy" id="359917"/>
    <lineage>
        <taxon>Bacteria</taxon>
        <taxon>Bacillati</taxon>
        <taxon>Bacillota</taxon>
        <taxon>Bacilli</taxon>
        <taxon>Bacillales</taxon>
        <taxon>Paenibacillaceae</taxon>
        <taxon>Paenibacillus</taxon>
    </lineage>
</organism>
<dbReference type="PANTHER" id="PTHR42879:SF2">
    <property type="entry name" value="3-OXOACYL-[ACYL-CARRIER-PROTEIN] REDUCTASE FABG"/>
    <property type="match status" value="1"/>
</dbReference>
<gene>
    <name evidence="2" type="ORF">K0U00_38770</name>
</gene>
<accession>A0ABS7CGG8</accession>
<comment type="similarity">
    <text evidence="1">Belongs to the short-chain dehydrogenases/reductases (SDR) family.</text>
</comment>
<dbReference type="PANTHER" id="PTHR42879">
    <property type="entry name" value="3-OXOACYL-(ACYL-CARRIER-PROTEIN) REDUCTASE"/>
    <property type="match status" value="1"/>
</dbReference>
<feature type="non-terminal residue" evidence="2">
    <location>
        <position position="117"/>
    </location>
</feature>
<dbReference type="EMBL" id="JAHZIK010001969">
    <property type="protein sequence ID" value="MBW7460022.1"/>
    <property type="molecule type" value="Genomic_DNA"/>
</dbReference>
<reference evidence="2 3" key="1">
    <citation type="submission" date="2021-07" db="EMBL/GenBank/DDBJ databases">
        <title>Paenibacillus radiodurans sp. nov., isolated from the southeastern edge of Tengger Desert.</title>
        <authorList>
            <person name="Zhang G."/>
        </authorList>
    </citation>
    <scope>NUCLEOTIDE SEQUENCE [LARGE SCALE GENOMIC DNA]</scope>
    <source>
        <strain evidence="2 3">CCM 7311</strain>
    </source>
</reference>
<proteinExistence type="inferred from homology"/>
<comment type="caution">
    <text evidence="2">The sequence shown here is derived from an EMBL/GenBank/DDBJ whole genome shotgun (WGS) entry which is preliminary data.</text>
</comment>
<evidence type="ECO:0000313" key="3">
    <source>
        <dbReference type="Proteomes" id="UP001519887"/>
    </source>
</evidence>
<dbReference type="InterPro" id="IPR036291">
    <property type="entry name" value="NAD(P)-bd_dom_sf"/>
</dbReference>
<dbReference type="PRINTS" id="PR00081">
    <property type="entry name" value="GDHRDH"/>
</dbReference>
<dbReference type="SUPFAM" id="SSF51735">
    <property type="entry name" value="NAD(P)-binding Rossmann-fold domains"/>
    <property type="match status" value="1"/>
</dbReference>
<protein>
    <submittedName>
        <fullName evidence="2">SDR family NAD(P)-dependent oxidoreductase</fullName>
    </submittedName>
</protein>
<evidence type="ECO:0000256" key="1">
    <source>
        <dbReference type="ARBA" id="ARBA00006484"/>
    </source>
</evidence>
<dbReference type="Proteomes" id="UP001519887">
    <property type="component" value="Unassembled WGS sequence"/>
</dbReference>
<name>A0ABS7CGG8_9BACL</name>
<evidence type="ECO:0000313" key="2">
    <source>
        <dbReference type="EMBL" id="MBW7460022.1"/>
    </source>
</evidence>